<dbReference type="EMBL" id="JAGIZQ010000006">
    <property type="protein sequence ID" value="KAH6623670.1"/>
    <property type="molecule type" value="Genomic_DNA"/>
</dbReference>
<dbReference type="Proteomes" id="UP000724584">
    <property type="component" value="Unassembled WGS sequence"/>
</dbReference>
<evidence type="ECO:0000313" key="1">
    <source>
        <dbReference type="EMBL" id="KAH6623670.1"/>
    </source>
</evidence>
<comment type="caution">
    <text evidence="1">The sequence shown here is derived from an EMBL/GenBank/DDBJ whole genome shotgun (WGS) entry which is preliminary data.</text>
</comment>
<evidence type="ECO:0000313" key="2">
    <source>
        <dbReference type="Proteomes" id="UP000724584"/>
    </source>
</evidence>
<sequence>MRGPPPRFAGPLHLCAWRRASEPIFSETHTNEFCGIEKSTPEPAGPCAPLRPGRWVYEKGSRKPCGGDVERLSASAPLRGSLRRPLTVPFLTSPPSRGALRSAGVPTIAASTTPAPLLPWRIRPGPARHLGRLRSGAREYPICAEGWAMWVFGGSPYLFKATGGTYRLGTPQG</sequence>
<reference evidence="1 2" key="1">
    <citation type="journal article" date="2021" name="Nat. Commun.">
        <title>Genetic determinants of endophytism in the Arabidopsis root mycobiome.</title>
        <authorList>
            <person name="Mesny F."/>
            <person name="Miyauchi S."/>
            <person name="Thiergart T."/>
            <person name="Pickel B."/>
            <person name="Atanasova L."/>
            <person name="Karlsson M."/>
            <person name="Huettel B."/>
            <person name="Barry K.W."/>
            <person name="Haridas S."/>
            <person name="Chen C."/>
            <person name="Bauer D."/>
            <person name="Andreopoulos W."/>
            <person name="Pangilinan J."/>
            <person name="LaButti K."/>
            <person name="Riley R."/>
            <person name="Lipzen A."/>
            <person name="Clum A."/>
            <person name="Drula E."/>
            <person name="Henrissat B."/>
            <person name="Kohler A."/>
            <person name="Grigoriev I.V."/>
            <person name="Martin F.M."/>
            <person name="Hacquard S."/>
        </authorList>
    </citation>
    <scope>NUCLEOTIDE SEQUENCE [LARGE SCALE GENOMIC DNA]</scope>
    <source>
        <strain evidence="1 2">MPI-SDFR-AT-0079</strain>
    </source>
</reference>
<organism evidence="1 2">
    <name type="scientific">Chaetomium tenue</name>
    <dbReference type="NCBI Taxonomy" id="1854479"/>
    <lineage>
        <taxon>Eukaryota</taxon>
        <taxon>Fungi</taxon>
        <taxon>Dikarya</taxon>
        <taxon>Ascomycota</taxon>
        <taxon>Pezizomycotina</taxon>
        <taxon>Sordariomycetes</taxon>
        <taxon>Sordariomycetidae</taxon>
        <taxon>Sordariales</taxon>
        <taxon>Chaetomiaceae</taxon>
        <taxon>Chaetomium</taxon>
    </lineage>
</organism>
<gene>
    <name evidence="1" type="ORF">F5144DRAFT_369322</name>
</gene>
<protein>
    <submittedName>
        <fullName evidence="1">Uncharacterized protein</fullName>
    </submittedName>
</protein>
<proteinExistence type="predicted"/>
<keyword evidence="2" id="KW-1185">Reference proteome</keyword>
<name>A0ACB7NZA2_9PEZI</name>
<accession>A0ACB7NZA2</accession>